<evidence type="ECO:0000313" key="2">
    <source>
        <dbReference type="Proteomes" id="UP000282892"/>
    </source>
</evidence>
<dbReference type="STRING" id="1193713.GCA_001636315_00512"/>
<name>A0A3T0I128_9BACI</name>
<dbReference type="EMBL" id="CP022572">
    <property type="protein sequence ID" value="AZU63062.1"/>
    <property type="molecule type" value="Genomic_DNA"/>
</dbReference>
<dbReference type="OrthoDB" id="1666512at2"/>
<dbReference type="Gene3D" id="3.40.50.1000">
    <property type="entry name" value="HAD superfamily/HAD-like"/>
    <property type="match status" value="1"/>
</dbReference>
<dbReference type="KEGG" id="nmk:CHR53_18375"/>
<dbReference type="SUPFAM" id="SSF56784">
    <property type="entry name" value="HAD-like"/>
    <property type="match status" value="1"/>
</dbReference>
<reference evidence="1 2" key="1">
    <citation type="submission" date="2017-07" db="EMBL/GenBank/DDBJ databases">
        <title>The complete genome sequence of Bacillus mesonae strain H20-5, an efficient strain improving plant abiotic stress resistance.</title>
        <authorList>
            <person name="Kim S.Y."/>
            <person name="Song H."/>
            <person name="Sang M.K."/>
            <person name="Weon H.-Y."/>
            <person name="Song J."/>
        </authorList>
    </citation>
    <scope>NUCLEOTIDE SEQUENCE [LARGE SCALE GENOMIC DNA]</scope>
    <source>
        <strain evidence="1 2">H20-5</strain>
    </source>
</reference>
<dbReference type="Proteomes" id="UP000282892">
    <property type="component" value="Chromosome"/>
</dbReference>
<gene>
    <name evidence="1" type="ORF">CHR53_18375</name>
</gene>
<accession>A0A3T0I128</accession>
<evidence type="ECO:0008006" key="3">
    <source>
        <dbReference type="Google" id="ProtNLM"/>
    </source>
</evidence>
<sequence>MIFASDLDRTLMYSERALEELGGRDSRTLKPVELNDDRWVGFMTEQAFTVLKQLSEEILFIPVTTRTTEQFNRFIIFQNEIQLQYAVTTNGAKILYRGMLLEEWSAHISSVMKSESVPMAELFALLKREGIYITGKLRQVENLFFYYTLTALPASFNKSTIEAFVSMYGWRVSLQGRKLYFIPKAISKGAALTYICQREGISRIAGAGDSVLDWDFLQNCEYRFVPNHGELANMHKSTAFTLIHQTGVMAGEEILNQIVNLLPLDRQSFKHKEIKTGK</sequence>
<dbReference type="PIRSF" id="PIRSF030802">
    <property type="entry name" value="UCP030802"/>
    <property type="match status" value="1"/>
</dbReference>
<evidence type="ECO:0000313" key="1">
    <source>
        <dbReference type="EMBL" id="AZU63062.1"/>
    </source>
</evidence>
<dbReference type="InterPro" id="IPR024197">
    <property type="entry name" value="TPP-like"/>
</dbReference>
<dbReference type="RefSeq" id="WP_127487866.1">
    <property type="nucleotide sequence ID" value="NZ_CP022572.1"/>
</dbReference>
<dbReference type="InterPro" id="IPR023214">
    <property type="entry name" value="HAD_sf"/>
</dbReference>
<protein>
    <recommendedName>
        <fullName evidence="3">Sucrose phosphatase-like domain-containing protein</fullName>
    </recommendedName>
</protein>
<organism evidence="1 2">
    <name type="scientific">Neobacillus mesonae</name>
    <dbReference type="NCBI Taxonomy" id="1193713"/>
    <lineage>
        <taxon>Bacteria</taxon>
        <taxon>Bacillati</taxon>
        <taxon>Bacillota</taxon>
        <taxon>Bacilli</taxon>
        <taxon>Bacillales</taxon>
        <taxon>Bacillaceae</taxon>
        <taxon>Neobacillus</taxon>
    </lineage>
</organism>
<proteinExistence type="predicted"/>
<dbReference type="InterPro" id="IPR036412">
    <property type="entry name" value="HAD-like_sf"/>
</dbReference>
<keyword evidence="2" id="KW-1185">Reference proteome</keyword>
<dbReference type="AlphaFoldDB" id="A0A3T0I128"/>